<feature type="transmembrane region" description="Helical" evidence="1">
    <location>
        <begin position="63"/>
        <end position="84"/>
    </location>
</feature>
<keyword evidence="3" id="KW-1185">Reference proteome</keyword>
<keyword evidence="1" id="KW-0812">Transmembrane</keyword>
<dbReference type="Proteomes" id="UP000470875">
    <property type="component" value="Unassembled WGS sequence"/>
</dbReference>
<feature type="transmembrane region" description="Helical" evidence="1">
    <location>
        <begin position="6"/>
        <end position="28"/>
    </location>
</feature>
<feature type="transmembrane region" description="Helical" evidence="1">
    <location>
        <begin position="268"/>
        <end position="284"/>
    </location>
</feature>
<accession>A0A6N7WAD9</accession>
<dbReference type="Pfam" id="PF20176">
    <property type="entry name" value="DUF6541"/>
    <property type="match status" value="1"/>
</dbReference>
<dbReference type="EMBL" id="VULO01000017">
    <property type="protein sequence ID" value="MSS85412.1"/>
    <property type="molecule type" value="Genomic_DNA"/>
</dbReference>
<protein>
    <recommendedName>
        <fullName evidence="4">Glycosyltransferase RgtA/B/C/D-like domain-containing protein</fullName>
    </recommendedName>
</protein>
<evidence type="ECO:0000256" key="1">
    <source>
        <dbReference type="SAM" id="Phobius"/>
    </source>
</evidence>
<dbReference type="InterPro" id="IPR046671">
    <property type="entry name" value="DUF6541"/>
</dbReference>
<sequence>MTWISFAAAFLAVIVVLAATGPLLTYTWGVRGYPIVLWGIPLSITFISVSAVVFQTLGIRWNAISVGVLLVSVSLGGFLLRGRYKSPRSTKKWKTPFLWLTIGTALGTASVAARTISALSHPSLVSQTYDVPHHVNLAWSILSTGQGSSLSRNLVGSTSGNSFYPSAWHDLVALVAQVSGSSIPTATNATMVVVASLIWSLGIGLFLWTLTGLPTAAFTGAALAGILPQFPAHFLWYVLYPNLLGFVLVPYLLGMSAQILSQPRKQKYLPALLLVLSLPGITLAHPNALFAFAVISAPLFIYGIGLWVYRIKTPNSKYPRTWAAAASLATVIVLLIVNQASMRVRSIAALRTKPHWDALGGKKEALWAALSGRAGWVQTPYVDWQSITVGPIPFLLGALCIVGCLYCFKLPAARWLPFSYATVIALFVVALGVNGPWRPYLIGIWYSDTDRIVALVGLVAAPLAALGAFTITELIVKYLHPPLTATSVGLLVTCSILVAAQFNPLLRASYTMVALNHSFSSNDAMLSRDDFDLLEEVEDIVDPDEVLIGDPWDGSVFSPAYTNRIFAFPSLNTSEGDDTTYFIENLSNALTDPEVCQIANDHNYRFILSLGNDRGEHNGPYGDPKTFSPVHDLYDPKIGTVIAASGKSQLIEITACKDAQ</sequence>
<proteinExistence type="predicted"/>
<feature type="transmembrane region" description="Helical" evidence="1">
    <location>
        <begin position="321"/>
        <end position="341"/>
    </location>
</feature>
<feature type="transmembrane region" description="Helical" evidence="1">
    <location>
        <begin position="453"/>
        <end position="476"/>
    </location>
</feature>
<feature type="transmembrane region" description="Helical" evidence="1">
    <location>
        <begin position="483"/>
        <end position="502"/>
    </location>
</feature>
<gene>
    <name evidence="2" type="ORF">FYJ24_11790</name>
</gene>
<feature type="transmembrane region" description="Helical" evidence="1">
    <location>
        <begin position="35"/>
        <end position="57"/>
    </location>
</feature>
<evidence type="ECO:0000313" key="3">
    <source>
        <dbReference type="Proteomes" id="UP000470875"/>
    </source>
</evidence>
<feature type="transmembrane region" description="Helical" evidence="1">
    <location>
        <begin position="415"/>
        <end position="433"/>
    </location>
</feature>
<name>A0A6N7WAD9_9ACTO</name>
<organism evidence="2 3">
    <name type="scientific">Scrofimicrobium canadense</name>
    <dbReference type="NCBI Taxonomy" id="2652290"/>
    <lineage>
        <taxon>Bacteria</taxon>
        <taxon>Bacillati</taxon>
        <taxon>Actinomycetota</taxon>
        <taxon>Actinomycetes</taxon>
        <taxon>Actinomycetales</taxon>
        <taxon>Actinomycetaceae</taxon>
        <taxon>Scrofimicrobium</taxon>
    </lineage>
</organism>
<dbReference type="AlphaFoldDB" id="A0A6N7WAD9"/>
<keyword evidence="1" id="KW-0472">Membrane</keyword>
<feature type="transmembrane region" description="Helical" evidence="1">
    <location>
        <begin position="96"/>
        <end position="116"/>
    </location>
</feature>
<feature type="transmembrane region" description="Helical" evidence="1">
    <location>
        <begin position="290"/>
        <end position="309"/>
    </location>
</feature>
<feature type="transmembrane region" description="Helical" evidence="1">
    <location>
        <begin position="387"/>
        <end position="408"/>
    </location>
</feature>
<reference evidence="2 3" key="1">
    <citation type="submission" date="2019-08" db="EMBL/GenBank/DDBJ databases">
        <title>In-depth cultivation of the pig gut microbiome towards novel bacterial diversity and tailored functional studies.</title>
        <authorList>
            <person name="Wylensek D."/>
            <person name="Hitch T.C.A."/>
            <person name="Clavel T."/>
        </authorList>
    </citation>
    <scope>NUCLEOTIDE SEQUENCE [LARGE SCALE GENOMIC DNA]</scope>
    <source>
        <strain evidence="2 3">WB03_NA08</strain>
    </source>
</reference>
<evidence type="ECO:0008006" key="4">
    <source>
        <dbReference type="Google" id="ProtNLM"/>
    </source>
</evidence>
<keyword evidence="1" id="KW-1133">Transmembrane helix</keyword>
<dbReference type="RefSeq" id="WP_154546658.1">
    <property type="nucleotide sequence ID" value="NZ_VULO01000017.1"/>
</dbReference>
<feature type="transmembrane region" description="Helical" evidence="1">
    <location>
        <begin position="243"/>
        <end position="261"/>
    </location>
</feature>
<evidence type="ECO:0000313" key="2">
    <source>
        <dbReference type="EMBL" id="MSS85412.1"/>
    </source>
</evidence>
<feature type="transmembrane region" description="Helical" evidence="1">
    <location>
        <begin position="189"/>
        <end position="210"/>
    </location>
</feature>
<comment type="caution">
    <text evidence="2">The sequence shown here is derived from an EMBL/GenBank/DDBJ whole genome shotgun (WGS) entry which is preliminary data.</text>
</comment>